<keyword evidence="3 4" id="KW-0012">Acyltransferase</keyword>
<sequence>MPDPYRIDPVLLLEAYAIGLFPMGEKAEDPEVFWVRPHKRGILPLDKFHLPRSLAKTMRRGIFDIRYNSDCAAVIDGCAQAREIRPHTWINQPIREVYTALFEMGYCHTVEAWHEGRLAGGLYGIALGRAFFGESMFSLVRDASKVCLAALVTRLQEQGFVLLDTQFITDHLQRFGAIEVERAEYEKLLAAALKGTAHFMPPTD</sequence>
<comment type="catalytic activity">
    <reaction evidence="4">
        <text>N-terminal L-arginyl-[protein] + L-leucyl-tRNA(Leu) = N-terminal L-leucyl-L-arginyl-[protein] + tRNA(Leu) + H(+)</text>
        <dbReference type="Rhea" id="RHEA:50416"/>
        <dbReference type="Rhea" id="RHEA-COMP:9613"/>
        <dbReference type="Rhea" id="RHEA-COMP:9622"/>
        <dbReference type="Rhea" id="RHEA-COMP:12672"/>
        <dbReference type="Rhea" id="RHEA-COMP:12673"/>
        <dbReference type="ChEBI" id="CHEBI:15378"/>
        <dbReference type="ChEBI" id="CHEBI:64719"/>
        <dbReference type="ChEBI" id="CHEBI:78442"/>
        <dbReference type="ChEBI" id="CHEBI:78494"/>
        <dbReference type="ChEBI" id="CHEBI:133044"/>
        <dbReference type="EC" id="2.3.2.6"/>
    </reaction>
</comment>
<reference evidence="5 6" key="1">
    <citation type="journal article" date="2010" name="Science">
        <title>Genomic comparison of the ants Camponotus floridanus and Harpegnathos saltator.</title>
        <authorList>
            <person name="Bonasio R."/>
            <person name="Zhang G."/>
            <person name="Ye C."/>
            <person name="Mutti N.S."/>
            <person name="Fang X."/>
            <person name="Qin N."/>
            <person name="Donahue G."/>
            <person name="Yang P."/>
            <person name="Li Q."/>
            <person name="Li C."/>
            <person name="Zhang P."/>
            <person name="Huang Z."/>
            <person name="Berger S.L."/>
            <person name="Reinberg D."/>
            <person name="Wang J."/>
            <person name="Liebig J."/>
        </authorList>
    </citation>
    <scope>NUCLEOTIDE SEQUENCE [LARGE SCALE GENOMIC DNA]</scope>
    <source>
        <strain evidence="5 6">Hsal</strain>
    </source>
</reference>
<evidence type="ECO:0000256" key="3">
    <source>
        <dbReference type="ARBA" id="ARBA00023315"/>
    </source>
</evidence>
<dbReference type="NCBIfam" id="TIGR00667">
    <property type="entry name" value="aat"/>
    <property type="match status" value="1"/>
</dbReference>
<keyword evidence="1 4" id="KW-0963">Cytoplasm</keyword>
<dbReference type="SUPFAM" id="SSF55729">
    <property type="entry name" value="Acyl-CoA N-acyltransferases (Nat)"/>
    <property type="match status" value="1"/>
</dbReference>
<dbReference type="InterPro" id="IPR042203">
    <property type="entry name" value="Leu/Phe-tRNA_Trfase_C"/>
</dbReference>
<dbReference type="PANTHER" id="PTHR30098:SF2">
    <property type="entry name" value="LEUCYL_PHENYLALANYL-TRNA--PROTEIN TRANSFERASE"/>
    <property type="match status" value="1"/>
</dbReference>
<organism evidence="5 6">
    <name type="scientific">Candidatus Tokpelaia hoelldobleri</name>
    <dbReference type="NCBI Taxonomy" id="1902579"/>
    <lineage>
        <taxon>Bacteria</taxon>
        <taxon>Pseudomonadati</taxon>
        <taxon>Pseudomonadota</taxon>
        <taxon>Alphaproteobacteria</taxon>
        <taxon>Hyphomicrobiales</taxon>
        <taxon>Candidatus Tokpelaia</taxon>
    </lineage>
</organism>
<reference evidence="5 6" key="2">
    <citation type="journal article" date="2016" name="Sci. Rep.">
        <title>The genome of Rhizobiales bacteria in predatory ants reveals urease gene functions but no genes for nitrogen fixation.</title>
        <authorList>
            <person name="Neuvonen M.M."/>
            <person name="Tamarit D."/>
            <person name="Naslund K."/>
            <person name="Liebig J."/>
            <person name="Feldhaar H."/>
            <person name="Moran N.A."/>
            <person name="Guy L."/>
            <person name="Andersson S.G."/>
        </authorList>
    </citation>
    <scope>NUCLEOTIDE SEQUENCE [LARGE SCALE GENOMIC DNA]</scope>
    <source>
        <strain evidence="5 6">Hsal</strain>
    </source>
</reference>
<comment type="function">
    <text evidence="4">Functions in the N-end rule pathway of protein degradation where it conjugates Leu, Phe and, less efficiently, Met from aminoacyl-tRNAs to the N-termini of proteins containing an N-terminal arginine or lysine.</text>
</comment>
<evidence type="ECO:0000313" key="5">
    <source>
        <dbReference type="EMBL" id="AQS41778.1"/>
    </source>
</evidence>
<dbReference type="AlphaFoldDB" id="A0A1U9JV96"/>
<dbReference type="Pfam" id="PF03588">
    <property type="entry name" value="Leu_Phe_trans"/>
    <property type="match status" value="1"/>
</dbReference>
<protein>
    <recommendedName>
        <fullName evidence="4">Leucyl/phenylalanyl-tRNA--protein transferase</fullName>
        <ecNumber evidence="4">2.3.2.6</ecNumber>
    </recommendedName>
    <alternativeName>
        <fullName evidence="4">L/F-transferase</fullName>
    </alternativeName>
    <alternativeName>
        <fullName evidence="4">Leucyltransferase</fullName>
    </alternativeName>
    <alternativeName>
        <fullName evidence="4">Phenyalanyltransferase</fullName>
    </alternativeName>
</protein>
<dbReference type="GO" id="GO:0030163">
    <property type="term" value="P:protein catabolic process"/>
    <property type="evidence" value="ECO:0007669"/>
    <property type="project" value="UniProtKB-UniRule"/>
</dbReference>
<gene>
    <name evidence="4 5" type="primary">aat</name>
    <name evidence="5" type="ORF">BHV28_10900</name>
</gene>
<name>A0A1U9JV96_9HYPH</name>
<comment type="similarity">
    <text evidence="4">Belongs to the L/F-transferase family.</text>
</comment>
<dbReference type="GO" id="GO:0005737">
    <property type="term" value="C:cytoplasm"/>
    <property type="evidence" value="ECO:0007669"/>
    <property type="project" value="UniProtKB-SubCell"/>
</dbReference>
<dbReference type="Gene3D" id="3.40.630.70">
    <property type="entry name" value="Leucyl/phenylalanyl-tRNA-protein transferase, C-terminal domain"/>
    <property type="match status" value="1"/>
</dbReference>
<accession>A0A1U9JV96</accession>
<evidence type="ECO:0000256" key="4">
    <source>
        <dbReference type="HAMAP-Rule" id="MF_00688"/>
    </source>
</evidence>
<comment type="subcellular location">
    <subcellularLocation>
        <location evidence="4">Cytoplasm</location>
    </subcellularLocation>
</comment>
<evidence type="ECO:0000256" key="2">
    <source>
        <dbReference type="ARBA" id="ARBA00022679"/>
    </source>
</evidence>
<dbReference type="InterPro" id="IPR016181">
    <property type="entry name" value="Acyl_CoA_acyltransferase"/>
</dbReference>
<dbReference type="HAMAP" id="MF_00688">
    <property type="entry name" value="Leu_Phe_trans"/>
    <property type="match status" value="1"/>
</dbReference>
<dbReference type="InterPro" id="IPR004616">
    <property type="entry name" value="Leu/Phe-tRNA_Trfase"/>
</dbReference>
<proteinExistence type="inferred from homology"/>
<keyword evidence="6" id="KW-1185">Reference proteome</keyword>
<dbReference type="GO" id="GO:0008914">
    <property type="term" value="F:leucyl-tRNA--protein transferase activity"/>
    <property type="evidence" value="ECO:0007669"/>
    <property type="project" value="UniProtKB-UniRule"/>
</dbReference>
<dbReference type="PANTHER" id="PTHR30098">
    <property type="entry name" value="LEUCYL/PHENYLALANYL-TRNA--PROTEIN TRANSFERASE"/>
    <property type="match status" value="1"/>
</dbReference>
<dbReference type="Proteomes" id="UP000188912">
    <property type="component" value="Chromosome"/>
</dbReference>
<keyword evidence="2 4" id="KW-0808">Transferase</keyword>
<dbReference type="KEGG" id="thd:BHV28_10900"/>
<evidence type="ECO:0000313" key="6">
    <source>
        <dbReference type="Proteomes" id="UP000188912"/>
    </source>
</evidence>
<dbReference type="EC" id="2.3.2.6" evidence="4"/>
<dbReference type="EMBL" id="CP017315">
    <property type="protein sequence ID" value="AQS41778.1"/>
    <property type="molecule type" value="Genomic_DNA"/>
</dbReference>
<dbReference type="STRING" id="1902579.BHV28_10900"/>
<evidence type="ECO:0000256" key="1">
    <source>
        <dbReference type="ARBA" id="ARBA00022490"/>
    </source>
</evidence>
<comment type="catalytic activity">
    <reaction evidence="4">
        <text>L-phenylalanyl-tRNA(Phe) + an N-terminal L-alpha-aminoacyl-[protein] = an N-terminal L-phenylalanyl-L-alpha-aminoacyl-[protein] + tRNA(Phe)</text>
        <dbReference type="Rhea" id="RHEA:43632"/>
        <dbReference type="Rhea" id="RHEA-COMP:9668"/>
        <dbReference type="Rhea" id="RHEA-COMP:9699"/>
        <dbReference type="Rhea" id="RHEA-COMP:10636"/>
        <dbReference type="Rhea" id="RHEA-COMP:10637"/>
        <dbReference type="ChEBI" id="CHEBI:78442"/>
        <dbReference type="ChEBI" id="CHEBI:78531"/>
        <dbReference type="ChEBI" id="CHEBI:78597"/>
        <dbReference type="ChEBI" id="CHEBI:83561"/>
        <dbReference type="EC" id="2.3.2.6"/>
    </reaction>
</comment>
<comment type="catalytic activity">
    <reaction evidence="4">
        <text>N-terminal L-lysyl-[protein] + L-leucyl-tRNA(Leu) = N-terminal L-leucyl-L-lysyl-[protein] + tRNA(Leu) + H(+)</text>
        <dbReference type="Rhea" id="RHEA:12340"/>
        <dbReference type="Rhea" id="RHEA-COMP:9613"/>
        <dbReference type="Rhea" id="RHEA-COMP:9622"/>
        <dbReference type="Rhea" id="RHEA-COMP:12670"/>
        <dbReference type="Rhea" id="RHEA-COMP:12671"/>
        <dbReference type="ChEBI" id="CHEBI:15378"/>
        <dbReference type="ChEBI" id="CHEBI:65249"/>
        <dbReference type="ChEBI" id="CHEBI:78442"/>
        <dbReference type="ChEBI" id="CHEBI:78494"/>
        <dbReference type="ChEBI" id="CHEBI:133043"/>
        <dbReference type="EC" id="2.3.2.6"/>
    </reaction>
</comment>